<feature type="modified residue" description="N6-acetyllysine" evidence="16">
    <location>
        <position position="1123"/>
    </location>
</feature>
<evidence type="ECO:0000256" key="8">
    <source>
        <dbReference type="ARBA" id="ARBA00022857"/>
    </source>
</evidence>
<evidence type="ECO:0000256" key="4">
    <source>
        <dbReference type="ARBA" id="ARBA00022435"/>
    </source>
</evidence>
<dbReference type="InParanoid" id="W0RK99"/>
<dbReference type="PANTHER" id="PTHR43504:SF1">
    <property type="entry name" value="ISOCITRATE DEHYDROGENASE [NADP]"/>
    <property type="match status" value="1"/>
</dbReference>
<keyword evidence="9" id="KW-0560">Oxidoreductase</keyword>
<keyword evidence="10 14" id="KW-0464">Manganese</keyword>
<comment type="catalytic activity">
    <reaction evidence="11">
        <text>D-threo-isocitrate + NADP(+) = 2-oxoglutarate + CO2 + NADPH</text>
        <dbReference type="Rhea" id="RHEA:19629"/>
        <dbReference type="ChEBI" id="CHEBI:15562"/>
        <dbReference type="ChEBI" id="CHEBI:16526"/>
        <dbReference type="ChEBI" id="CHEBI:16810"/>
        <dbReference type="ChEBI" id="CHEBI:57783"/>
        <dbReference type="ChEBI" id="CHEBI:58349"/>
        <dbReference type="EC" id="1.1.1.42"/>
    </reaction>
</comment>
<evidence type="ECO:0000256" key="5">
    <source>
        <dbReference type="ARBA" id="ARBA00022532"/>
    </source>
</evidence>
<dbReference type="Gene3D" id="3.40.718.10">
    <property type="entry name" value="Isopropylmalate Dehydrogenase"/>
    <property type="match status" value="1"/>
</dbReference>
<comment type="similarity">
    <text evidence="2">Belongs to the isocitrate and isopropylmalate dehydrogenases family.</text>
</comment>
<dbReference type="GO" id="GO:0051287">
    <property type="term" value="F:NAD binding"/>
    <property type="evidence" value="ECO:0007669"/>
    <property type="project" value="InterPro"/>
</dbReference>
<dbReference type="InterPro" id="IPR004439">
    <property type="entry name" value="Isocitrate_DH_NADP_dimer_prok"/>
</dbReference>
<keyword evidence="6 17" id="KW-0479">Metal-binding</keyword>
<dbReference type="GO" id="GO:0006099">
    <property type="term" value="P:tricarboxylic acid cycle"/>
    <property type="evidence" value="ECO:0007669"/>
    <property type="project" value="UniProtKB-UniRule"/>
</dbReference>
<keyword evidence="4 17" id="KW-0329">Glyoxylate bypass</keyword>
<feature type="binding site" evidence="13">
    <location>
        <begin position="1312"/>
        <end position="1318"/>
    </location>
    <ligand>
        <name>NADP(+)</name>
        <dbReference type="ChEBI" id="CHEBI:58349"/>
    </ligand>
</feature>
<name>W0RK99_9BACT</name>
<dbReference type="HOGENOM" id="CLU_254907_0_0_0"/>
<dbReference type="STRING" id="861299.J421_3325"/>
<evidence type="ECO:0000256" key="13">
    <source>
        <dbReference type="PIRSR" id="PIRSR604439-2"/>
    </source>
</evidence>
<evidence type="ECO:0000256" key="15">
    <source>
        <dbReference type="PIRSR" id="PIRSR604439-4"/>
    </source>
</evidence>
<feature type="binding site" evidence="12">
    <location>
        <position position="1134"/>
    </location>
    <ligand>
        <name>D-threo-isocitrate</name>
        <dbReference type="ChEBI" id="CHEBI:15562"/>
    </ligand>
</feature>
<feature type="modified residue" description="N6-succinyllysine" evidence="16">
    <location>
        <position position="1081"/>
    </location>
</feature>
<feature type="binding site" evidence="12">
    <location>
        <position position="1110"/>
    </location>
    <ligand>
        <name>D-threo-isocitrate</name>
        <dbReference type="ChEBI" id="CHEBI:15562"/>
    </ligand>
</feature>
<feature type="binding site" evidence="13">
    <location>
        <position position="1368"/>
    </location>
    <ligand>
        <name>NADP(+)</name>
        <dbReference type="ChEBI" id="CHEBI:58349"/>
    </ligand>
</feature>
<comment type="cofactor">
    <cofactor evidence="1">
        <name>Mn(2+)</name>
        <dbReference type="ChEBI" id="CHEBI:29035"/>
    </cofactor>
</comment>
<keyword evidence="7 14" id="KW-0460">Magnesium</keyword>
<dbReference type="NCBIfam" id="TIGR00183">
    <property type="entry name" value="prok_nadp_idh"/>
    <property type="match status" value="1"/>
</dbReference>
<dbReference type="SMART" id="SM01329">
    <property type="entry name" value="Iso_dh"/>
    <property type="match status" value="1"/>
</dbReference>
<dbReference type="EMBL" id="CP007128">
    <property type="protein sequence ID" value="AHG90862.1"/>
    <property type="molecule type" value="Genomic_DNA"/>
</dbReference>
<evidence type="ECO:0000256" key="16">
    <source>
        <dbReference type="PIRSR" id="PIRSR604439-5"/>
    </source>
</evidence>
<evidence type="ECO:0000256" key="6">
    <source>
        <dbReference type="ARBA" id="ARBA00022723"/>
    </source>
</evidence>
<evidence type="ECO:0000256" key="11">
    <source>
        <dbReference type="ARBA" id="ARBA00023554"/>
    </source>
</evidence>
<feature type="compositionally biased region" description="Basic and acidic residues" evidence="18">
    <location>
        <begin position="905"/>
        <end position="930"/>
    </location>
</feature>
<evidence type="ECO:0000256" key="12">
    <source>
        <dbReference type="PIRSR" id="PIRSR604439-1"/>
    </source>
</evidence>
<proteinExistence type="inferred from homology"/>
<gene>
    <name evidence="20" type="ORF">J421_3325</name>
</gene>
<protein>
    <recommendedName>
        <fullName evidence="17">Isocitrate dehydrogenase [NADP]</fullName>
        <ecNumber evidence="17">1.1.1.42</ecNumber>
    </recommendedName>
</protein>
<evidence type="ECO:0000256" key="10">
    <source>
        <dbReference type="ARBA" id="ARBA00023211"/>
    </source>
</evidence>
<dbReference type="PROSITE" id="PS00470">
    <property type="entry name" value="IDH_IMDH"/>
    <property type="match status" value="1"/>
</dbReference>
<evidence type="ECO:0000256" key="7">
    <source>
        <dbReference type="ARBA" id="ARBA00022842"/>
    </source>
</evidence>
<dbReference type="Proteomes" id="UP000019151">
    <property type="component" value="Chromosome"/>
</dbReference>
<dbReference type="GO" id="GO:0000287">
    <property type="term" value="F:magnesium ion binding"/>
    <property type="evidence" value="ECO:0007669"/>
    <property type="project" value="InterPro"/>
</dbReference>
<feature type="domain" description="Isopropylmalate dehydrogenase-like" evidence="19">
    <location>
        <begin position="1011"/>
        <end position="1385"/>
    </location>
</feature>
<accession>W0RK99</accession>
<evidence type="ECO:0000259" key="19">
    <source>
        <dbReference type="SMART" id="SM01329"/>
    </source>
</evidence>
<feature type="binding site" evidence="13">
    <location>
        <position position="1364"/>
    </location>
    <ligand>
        <name>NADP(+)</name>
        <dbReference type="ChEBI" id="CHEBI:58349"/>
    </ligand>
</feature>
<feature type="binding site" evidence="12">
    <location>
        <position position="1100"/>
    </location>
    <ligand>
        <name>D-threo-isocitrate</name>
        <dbReference type="ChEBI" id="CHEBI:15562"/>
    </ligand>
</feature>
<evidence type="ECO:0000256" key="1">
    <source>
        <dbReference type="ARBA" id="ARBA00001936"/>
    </source>
</evidence>
<keyword evidence="21" id="KW-1185">Reference proteome</keyword>
<dbReference type="EC" id="1.1.1.42" evidence="17"/>
<evidence type="ECO:0000256" key="17">
    <source>
        <dbReference type="RuleBase" id="RU004446"/>
    </source>
</evidence>
<dbReference type="InterPro" id="IPR024084">
    <property type="entry name" value="IsoPropMal-DH-like_dom"/>
</dbReference>
<organism evidence="20 21">
    <name type="scientific">Gemmatirosa kalamazoonensis</name>
    <dbReference type="NCBI Taxonomy" id="861299"/>
    <lineage>
        <taxon>Bacteria</taxon>
        <taxon>Pseudomonadati</taxon>
        <taxon>Gemmatimonadota</taxon>
        <taxon>Gemmatimonadia</taxon>
        <taxon>Gemmatimonadales</taxon>
        <taxon>Gemmatimonadaceae</taxon>
        <taxon>Gemmatirosa</taxon>
    </lineage>
</organism>
<dbReference type="GO" id="GO:0004450">
    <property type="term" value="F:isocitrate dehydrogenase (NADP+) activity"/>
    <property type="evidence" value="ECO:0007669"/>
    <property type="project" value="UniProtKB-UniRule"/>
</dbReference>
<feature type="region of interest" description="Disordered" evidence="18">
    <location>
        <begin position="896"/>
        <end position="932"/>
    </location>
</feature>
<feature type="binding site" evidence="13">
    <location>
        <position position="1325"/>
    </location>
    <ligand>
        <name>NADP(+)</name>
        <dbReference type="ChEBI" id="CHEBI:58349"/>
    </ligand>
</feature>
<feature type="binding site" evidence="12">
    <location>
        <position position="1094"/>
    </location>
    <ligand>
        <name>D-threo-isocitrate</name>
        <dbReference type="ChEBI" id="CHEBI:15562"/>
    </ligand>
</feature>
<feature type="modified residue" description="Phosphoserine" evidence="16">
    <location>
        <position position="1094"/>
    </location>
</feature>
<sequence>MKPLALAAVAGVALASPLRGQSTVSLRARDTTVRHVAPGATVTAALTVRNGGADSVRFAERVAPPAAWRLVLGAGDATLAPGESDTWIVGVSVPDDAVAGRYAVALSLALPDGAVVRDTLRVDVAERRAVSVALALAPEYALASQRYEVRFRVANRGNVPAHVALRATVSGGATARVQGALELPPNASREVAVDVRGVRGEPRGRDDLVELTVDGGDSTRATASAQVTVVARLGGAAATASTLPAQLRLRAGSVGMSPAELSGTGMVTGSANVDFLLRAPAPGGPSAFSPFEQRDEYRVTVRTNDLRARVGDQLYGLSPLTSSGVPGFGAGVEHTAASLDVGGFAQHARWTPEAGGEVAAFVRAHTPAGAAVGLNVLNRVGGYTPGHVASATFAAGGARAPSLDVELAGSSGPQGVSHAVDARLSGGAGRFTYDASHRAAPTTFAGPQQGTRSDYVGTSLRLASAVRIAANASRQDVDASTRMPTVFSQRLAFAGLSTTLLERVTVGLERDARRERFGDRLIDAWQNAARVRASQSVGPVSLSLAGETGVVHDVVADAGGRFRAMSASVDVSTVGGMRIGAFADVNDGRSVLRLAPATAVAGVNGAMPLPFASTLSIAALGVRTRGDVDAWALSGDATLEHRLARGGALSVRVRRVPQPGIQRTLAAGRTDVFFEYARAIALPFGGGRRAQGAHGRVVDAASGRGLSRALIRVGDAVAVTDDDGRVAFPDLAPGTYPVALGTTAARGGALAFGDRVVVVDGASRGGAAFRVMVSRGARVSAVIRRFSSARTALGGGTDSLVDAGGVEELTVELAGEHGTLTATSRADGTVDFGEVPPGRWVASVRGDNVPTQYRFEPERVELTIAAGETRAVAFGLVPRRREVQILAPSAGEEIITSPAAGAGARDSHRDGQQVDERRTATRTERGETDVPRSLAAAVASPLGFRPLRRVAPVSGRRRLHVGSSIPAGAPRAPPARSVYESIMATYRFAQIPSGDRIEFANGTLHVPARPIVPFIEGDGTGPDIWRASQKVFDAAVEKAYGGERKIAWMEVYAGEKSVQKTTEWLPEETIDAMREFRVSIKGPLTTPVGGGIRSLNVALRQILDLYACIRPVRYFEGVGAPVKEPQKVDVVIFRENTEDVYSGIEFKAGTPEVEKLRGLLKEQFGKDVREGSGIGIKPISAFGSKRLVKMAIEYALKTKRPKVTLVHKGNIMKFTEGAFRDWGYEVAKDFGGTVVDKGPWTQLPNGGPLVNDVIADAMFQQLLLRPDEYSVIATPNLNGDYLSDAAAAQVGGLGIAPGGNVGDGLAVFEATHGTAPKYAGLDKVNPGSVILSGVMMLEYMGWDEAAKLIVAGMEDAIGRKRVTYDLARQMSGATEVSCSGFGDEIIAGMRA</sequence>
<dbReference type="InterPro" id="IPR018905">
    <property type="entry name" value="A-galactase_NEW3"/>
</dbReference>
<comment type="cofactor">
    <cofactor evidence="14">
        <name>Mg(2+)</name>
        <dbReference type="ChEBI" id="CHEBI:18420"/>
    </cofactor>
    <cofactor evidence="14">
        <name>Mn(2+)</name>
        <dbReference type="ChEBI" id="CHEBI:29035"/>
    </cofactor>
    <text evidence="14">Binds 1 Mg(2+) or Mn(2+) ion per subunit.</text>
</comment>
<feature type="binding site" evidence="14">
    <location>
        <position position="1280"/>
    </location>
    <ligand>
        <name>Mg(2+)</name>
        <dbReference type="ChEBI" id="CHEBI:18420"/>
    </ligand>
</feature>
<dbReference type="PANTHER" id="PTHR43504">
    <property type="entry name" value="ISOCITRATE DEHYDROGENASE [NADP]"/>
    <property type="match status" value="1"/>
</dbReference>
<feature type="binding site" evidence="13">
    <location>
        <position position="1085"/>
    </location>
    <ligand>
        <name>NADP(+)</name>
        <dbReference type="ChEBI" id="CHEBI:58349"/>
    </ligand>
</feature>
<dbReference type="Pfam" id="PF10633">
    <property type="entry name" value="NPCBM_assoc"/>
    <property type="match status" value="1"/>
</dbReference>
<dbReference type="InterPro" id="IPR019818">
    <property type="entry name" value="IsoCit/isopropylmalate_DH_CS"/>
</dbReference>
<evidence type="ECO:0000313" key="20">
    <source>
        <dbReference type="EMBL" id="AHG90862.1"/>
    </source>
</evidence>
<feature type="binding site" evidence="12">
    <location>
        <position position="1096"/>
    </location>
    <ligand>
        <name>D-threo-isocitrate</name>
        <dbReference type="ChEBI" id="CHEBI:15562"/>
    </ligand>
</feature>
<evidence type="ECO:0000256" key="9">
    <source>
        <dbReference type="ARBA" id="ARBA00023002"/>
    </source>
</evidence>
<evidence type="ECO:0000313" key="21">
    <source>
        <dbReference type="Proteomes" id="UP000019151"/>
    </source>
</evidence>
<keyword evidence="5 17" id="KW-0816">Tricarboxylic acid cycle</keyword>
<dbReference type="OrthoDB" id="9806254at2"/>
<reference evidence="20 21" key="1">
    <citation type="journal article" date="2014" name="Genome Announc.">
        <title>Genome Sequence and Methylome of Soil Bacterium Gemmatirosa kalamazoonensis KBS708T, a Member of the Rarely Cultivated Gemmatimonadetes Phylum.</title>
        <authorList>
            <person name="Debruyn J.M."/>
            <person name="Radosevich M."/>
            <person name="Wommack K.E."/>
            <person name="Polson S.W."/>
            <person name="Hauser L.J."/>
            <person name="Fawaz M.N."/>
            <person name="Korlach J."/>
            <person name="Tsai Y.C."/>
        </authorList>
    </citation>
    <scope>NUCLEOTIDE SEQUENCE [LARGE SCALE GENOMIC DNA]</scope>
    <source>
        <strain evidence="20 21">KBS708</strain>
    </source>
</reference>
<feature type="site" description="Critical for catalysis" evidence="15">
    <location>
        <position position="1208"/>
    </location>
</feature>
<dbReference type="Pfam" id="PF00180">
    <property type="entry name" value="Iso_dh"/>
    <property type="match status" value="1"/>
</dbReference>
<dbReference type="PATRIC" id="fig|861299.3.peg.3377"/>
<dbReference type="GO" id="GO:0006097">
    <property type="term" value="P:glyoxylate cycle"/>
    <property type="evidence" value="ECO:0007669"/>
    <property type="project" value="UniProtKB-KW"/>
</dbReference>
<dbReference type="NCBIfam" id="NF005425">
    <property type="entry name" value="PRK07006.1"/>
    <property type="match status" value="1"/>
</dbReference>
<evidence type="ECO:0000256" key="18">
    <source>
        <dbReference type="SAM" id="MobiDB-lite"/>
    </source>
</evidence>
<evidence type="ECO:0000256" key="14">
    <source>
        <dbReference type="PIRSR" id="PIRSR604439-3"/>
    </source>
</evidence>
<comment type="subunit">
    <text evidence="3">Homodimer.</text>
</comment>
<evidence type="ECO:0000256" key="2">
    <source>
        <dbReference type="ARBA" id="ARBA00007769"/>
    </source>
</evidence>
<keyword evidence="8 13" id="KW-0521">NADP</keyword>
<dbReference type="eggNOG" id="COG0538">
    <property type="taxonomic scope" value="Bacteria"/>
</dbReference>
<evidence type="ECO:0000256" key="3">
    <source>
        <dbReference type="ARBA" id="ARBA00011738"/>
    </source>
</evidence>
<dbReference type="KEGG" id="gba:J421_3325"/>
<dbReference type="SUPFAM" id="SSF53659">
    <property type="entry name" value="Isocitrate/Isopropylmalate dehydrogenase-like"/>
    <property type="match status" value="1"/>
</dbReference>
<feature type="site" description="Critical for catalysis" evidence="15">
    <location>
        <position position="1141"/>
    </location>
</feature>